<feature type="non-terminal residue" evidence="1">
    <location>
        <position position="1"/>
    </location>
</feature>
<evidence type="ECO:0000313" key="1">
    <source>
        <dbReference type="EMBL" id="MCS5736719.1"/>
    </source>
</evidence>
<gene>
    <name evidence="1" type="ORF">N1032_23595</name>
</gene>
<dbReference type="Proteomes" id="UP001165586">
    <property type="component" value="Unassembled WGS sequence"/>
</dbReference>
<accession>A0ABT2HA11</accession>
<sequence length="157" mass="18014">FALYSAGIYRNRYNSPALTIAPPSHGEGGVCYVQNNEDAVALYLLVYGTKEDFAGCWAQGRIGVDRENMAGYIRNSSEDTRRNVVRSRRPGWQQMADWLRTWLNTNPEHLQSKRGRLTVTRFYDGMLARLNTEPSASRERQAEIITNAFEELREMYA</sequence>
<protein>
    <submittedName>
        <fullName evidence="1">Uncharacterized protein</fullName>
    </submittedName>
</protein>
<comment type="caution">
    <text evidence="1">The sequence shown here is derived from an EMBL/GenBank/DDBJ whole genome shotgun (WGS) entry which is preliminary data.</text>
</comment>
<name>A0ABT2HA11_9MICO</name>
<reference evidence="1" key="1">
    <citation type="submission" date="2022-08" db="EMBL/GenBank/DDBJ databases">
        <authorList>
            <person name="Deng Y."/>
            <person name="Han X.-F."/>
            <person name="Zhang Y.-Q."/>
        </authorList>
    </citation>
    <scope>NUCLEOTIDE SEQUENCE</scope>
    <source>
        <strain evidence="1">CPCC 203386</strain>
    </source>
</reference>
<dbReference type="RefSeq" id="WP_259542807.1">
    <property type="nucleotide sequence ID" value="NZ_JANLCJ010000133.1"/>
</dbReference>
<dbReference type="EMBL" id="JANLCJ010000133">
    <property type="protein sequence ID" value="MCS5736719.1"/>
    <property type="molecule type" value="Genomic_DNA"/>
</dbReference>
<proteinExistence type="predicted"/>
<organism evidence="1 2">
    <name type="scientific">Herbiconiux daphne</name>
    <dbReference type="NCBI Taxonomy" id="2970914"/>
    <lineage>
        <taxon>Bacteria</taxon>
        <taxon>Bacillati</taxon>
        <taxon>Actinomycetota</taxon>
        <taxon>Actinomycetes</taxon>
        <taxon>Micrococcales</taxon>
        <taxon>Microbacteriaceae</taxon>
        <taxon>Herbiconiux</taxon>
    </lineage>
</organism>
<keyword evidence="2" id="KW-1185">Reference proteome</keyword>
<evidence type="ECO:0000313" key="2">
    <source>
        <dbReference type="Proteomes" id="UP001165586"/>
    </source>
</evidence>